<protein>
    <submittedName>
        <fullName evidence="1">Uncharacterized protein</fullName>
    </submittedName>
</protein>
<evidence type="ECO:0000313" key="1">
    <source>
        <dbReference type="EMBL" id="CAP63462.1"/>
    </source>
</evidence>
<dbReference type="Proteomes" id="UP000001692">
    <property type="component" value="Chromosome 2"/>
</dbReference>
<name>B2AI63_CUPTR</name>
<organism evidence="1 2">
    <name type="scientific">Cupriavidus taiwanensis (strain DSM 17343 / BCRC 17206 / CCUG 44338 / CIP 107171 / LMG 19424 / R1)</name>
    <name type="common">Ralstonia taiwanensis (strain LMG 19424)</name>
    <dbReference type="NCBI Taxonomy" id="977880"/>
    <lineage>
        <taxon>Bacteria</taxon>
        <taxon>Pseudomonadati</taxon>
        <taxon>Pseudomonadota</taxon>
        <taxon>Betaproteobacteria</taxon>
        <taxon>Burkholderiales</taxon>
        <taxon>Burkholderiaceae</taxon>
        <taxon>Cupriavidus</taxon>
    </lineage>
</organism>
<accession>B2AI63</accession>
<gene>
    <name evidence="1" type="ordered locus">RALTA_B0264</name>
</gene>
<dbReference type="HOGENOM" id="CLU_088251_0_0_4"/>
<reference evidence="1 2" key="1">
    <citation type="journal article" date="2008" name="Genome Res.">
        <title>Genome sequence of the beta-rhizobium Cupriavidus taiwanensis and comparative genomics of rhizobia.</title>
        <authorList>
            <person name="Amadou C."/>
            <person name="Pascal G."/>
            <person name="Mangenot S."/>
            <person name="Glew M."/>
            <person name="Bontemps C."/>
            <person name="Capela D."/>
            <person name="Carrere S."/>
            <person name="Cruveiller S."/>
            <person name="Dossat C."/>
            <person name="Lajus A."/>
            <person name="Marchetti M."/>
            <person name="Poinsot V."/>
            <person name="Rouy Z."/>
            <person name="Servin B."/>
            <person name="Saad M."/>
            <person name="Schenowitz C."/>
            <person name="Barbe V."/>
            <person name="Batut J."/>
            <person name="Medigue C."/>
            <person name="Masson-Boivin C."/>
        </authorList>
    </citation>
    <scope>NUCLEOTIDE SEQUENCE [LARGE SCALE GENOMIC DNA]</scope>
    <source>
        <strain evidence="2">DSM 17343 / BCRC 17206 / CCUG 44338 / CIP 107171 / LMG 19424 / R1</strain>
    </source>
</reference>
<dbReference type="EMBL" id="CU633750">
    <property type="protein sequence ID" value="CAP63462.1"/>
    <property type="molecule type" value="Genomic_DNA"/>
</dbReference>
<sequence>MGTSANNADERRTIYANWILSQAFSEVARGIRESLEEAYFFLKIAKIHDGPMKADAFNALMRESRKEAQRAKFPDLIAKVNQGLTEALVFAAEFHSLQKVRNCLEHRGGTVGAQDADADGVLILSMPRIKLSYMRGTEEIELEPGCTVDPGDERKDVEIYSQRVTRTRAYRLGERITFTADEFQEIAFACTLFLGDLVAKLPKATPGDLKRGKLV</sequence>
<evidence type="ECO:0000313" key="2">
    <source>
        <dbReference type="Proteomes" id="UP000001692"/>
    </source>
</evidence>
<keyword evidence="2" id="KW-1185">Reference proteome</keyword>
<dbReference type="AlphaFoldDB" id="B2AI63"/>
<proteinExistence type="predicted"/>
<dbReference type="KEGG" id="cti:RALTA_B0264"/>